<protein>
    <submittedName>
        <fullName evidence="10">Response regulator transcription factor</fullName>
    </submittedName>
</protein>
<feature type="DNA-binding region" description="OmpR/PhoB-type" evidence="7">
    <location>
        <begin position="123"/>
        <end position="223"/>
    </location>
</feature>
<evidence type="ECO:0000256" key="3">
    <source>
        <dbReference type="ARBA" id="ARBA00023015"/>
    </source>
</evidence>
<feature type="domain" description="Response regulatory" evidence="8">
    <location>
        <begin position="3"/>
        <end position="116"/>
    </location>
</feature>
<evidence type="ECO:0000256" key="5">
    <source>
        <dbReference type="ARBA" id="ARBA00023163"/>
    </source>
</evidence>
<dbReference type="RefSeq" id="WP_209556336.1">
    <property type="nucleotide sequence ID" value="NZ_JAEDXU010000002.1"/>
</dbReference>
<evidence type="ECO:0000259" key="9">
    <source>
        <dbReference type="PROSITE" id="PS51755"/>
    </source>
</evidence>
<feature type="modified residue" description="4-aspartylphosphate" evidence="6">
    <location>
        <position position="52"/>
    </location>
</feature>
<dbReference type="Gene3D" id="1.10.10.10">
    <property type="entry name" value="Winged helix-like DNA-binding domain superfamily/Winged helix DNA-binding domain"/>
    <property type="match status" value="1"/>
</dbReference>
<evidence type="ECO:0000256" key="7">
    <source>
        <dbReference type="PROSITE-ProRule" id="PRU01091"/>
    </source>
</evidence>
<dbReference type="SMART" id="SM00448">
    <property type="entry name" value="REC"/>
    <property type="match status" value="1"/>
</dbReference>
<evidence type="ECO:0000313" key="11">
    <source>
        <dbReference type="Proteomes" id="UP000673375"/>
    </source>
</evidence>
<keyword evidence="5" id="KW-0804">Transcription</keyword>
<dbReference type="InterPro" id="IPR001789">
    <property type="entry name" value="Sig_transdc_resp-reg_receiver"/>
</dbReference>
<dbReference type="InterPro" id="IPR036388">
    <property type="entry name" value="WH-like_DNA-bd_sf"/>
</dbReference>
<dbReference type="Pfam" id="PF00486">
    <property type="entry name" value="Trans_reg_C"/>
    <property type="match status" value="1"/>
</dbReference>
<evidence type="ECO:0000256" key="2">
    <source>
        <dbReference type="ARBA" id="ARBA00023012"/>
    </source>
</evidence>
<keyword evidence="2" id="KW-0902">Two-component regulatory system</keyword>
<evidence type="ECO:0000256" key="1">
    <source>
        <dbReference type="ARBA" id="ARBA00022553"/>
    </source>
</evidence>
<dbReference type="PROSITE" id="PS50110">
    <property type="entry name" value="RESPONSE_REGULATORY"/>
    <property type="match status" value="1"/>
</dbReference>
<dbReference type="PROSITE" id="PS51755">
    <property type="entry name" value="OMPR_PHOB"/>
    <property type="match status" value="1"/>
</dbReference>
<feature type="domain" description="OmpR/PhoB-type" evidence="9">
    <location>
        <begin position="123"/>
        <end position="223"/>
    </location>
</feature>
<dbReference type="Proteomes" id="UP000673375">
    <property type="component" value="Unassembled WGS sequence"/>
</dbReference>
<sequence>MKKILLIEDDEHLRRGISFTLEQEGYSIVSHDQVGGALDILKQVQPHLVILDVNLPDGNGLDLCTQIRKISQVPLFFLTALDMETDVVAGLSVGGDDYITKPFSLAILKAKVAAVFRREESYTQKIISPPFTLNIERNCLLKNDAEILLSATEYRIVSYFIKNRGIVLEKEKILSVLWDEQGKYIDENTLSVNIRRIRLKIEDDPQTPRYIKTVRGVGYIWEKEE</sequence>
<dbReference type="InterPro" id="IPR011006">
    <property type="entry name" value="CheY-like_superfamily"/>
</dbReference>
<comment type="caution">
    <text evidence="10">The sequence shown here is derived from an EMBL/GenBank/DDBJ whole genome shotgun (WGS) entry which is preliminary data.</text>
</comment>
<dbReference type="InterPro" id="IPR039420">
    <property type="entry name" value="WalR-like"/>
</dbReference>
<dbReference type="CDD" id="cd17574">
    <property type="entry name" value="REC_OmpR"/>
    <property type="match status" value="1"/>
</dbReference>
<dbReference type="Gene3D" id="3.40.50.2300">
    <property type="match status" value="1"/>
</dbReference>
<organism evidence="10 11">
    <name type="scientific">Enterococcus larvae</name>
    <dbReference type="NCBI Taxonomy" id="2794352"/>
    <lineage>
        <taxon>Bacteria</taxon>
        <taxon>Bacillati</taxon>
        <taxon>Bacillota</taxon>
        <taxon>Bacilli</taxon>
        <taxon>Lactobacillales</taxon>
        <taxon>Enterococcaceae</taxon>
        <taxon>Enterococcus</taxon>
    </lineage>
</organism>
<gene>
    <name evidence="10" type="ORF">I6N96_04570</name>
</gene>
<evidence type="ECO:0000259" key="8">
    <source>
        <dbReference type="PROSITE" id="PS50110"/>
    </source>
</evidence>
<dbReference type="SUPFAM" id="SSF52172">
    <property type="entry name" value="CheY-like"/>
    <property type="match status" value="1"/>
</dbReference>
<evidence type="ECO:0000313" key="10">
    <source>
        <dbReference type="EMBL" id="MBP1045540.1"/>
    </source>
</evidence>
<dbReference type="Gene3D" id="6.10.250.690">
    <property type="match status" value="1"/>
</dbReference>
<evidence type="ECO:0000256" key="4">
    <source>
        <dbReference type="ARBA" id="ARBA00023125"/>
    </source>
</evidence>
<dbReference type="SMART" id="SM00862">
    <property type="entry name" value="Trans_reg_C"/>
    <property type="match status" value="1"/>
</dbReference>
<dbReference type="Pfam" id="PF00072">
    <property type="entry name" value="Response_reg"/>
    <property type="match status" value="1"/>
</dbReference>
<dbReference type="EMBL" id="JAEDXU010000002">
    <property type="protein sequence ID" value="MBP1045540.1"/>
    <property type="molecule type" value="Genomic_DNA"/>
</dbReference>
<evidence type="ECO:0000256" key="6">
    <source>
        <dbReference type="PROSITE-ProRule" id="PRU00169"/>
    </source>
</evidence>
<keyword evidence="1 6" id="KW-0597">Phosphoprotein</keyword>
<dbReference type="PANTHER" id="PTHR48111">
    <property type="entry name" value="REGULATOR OF RPOS"/>
    <property type="match status" value="1"/>
</dbReference>
<keyword evidence="11" id="KW-1185">Reference proteome</keyword>
<proteinExistence type="predicted"/>
<dbReference type="CDD" id="cd00383">
    <property type="entry name" value="trans_reg_C"/>
    <property type="match status" value="1"/>
</dbReference>
<accession>A0ABS4CFY2</accession>
<reference evidence="10 11" key="1">
    <citation type="submission" date="2020-12" db="EMBL/GenBank/DDBJ databases">
        <title>Vagococcus allomyrinae sp. nov. and Enterococcus lavae sp. nov., isolated from the larvae of Allomyrina dichotoma.</title>
        <authorList>
            <person name="Lee S.D."/>
        </authorList>
    </citation>
    <scope>NUCLEOTIDE SEQUENCE [LARGE SCALE GENOMIC DNA]</scope>
    <source>
        <strain evidence="10 11">BWM-S5</strain>
    </source>
</reference>
<keyword evidence="4 7" id="KW-0238">DNA-binding</keyword>
<keyword evidence="3" id="KW-0805">Transcription regulation</keyword>
<name>A0ABS4CFY2_9ENTE</name>
<dbReference type="InterPro" id="IPR001867">
    <property type="entry name" value="OmpR/PhoB-type_DNA-bd"/>
</dbReference>
<dbReference type="PANTHER" id="PTHR48111:SF73">
    <property type="entry name" value="ALKALINE PHOSPHATASE SYNTHESIS TRANSCRIPTIONAL REGULATORY PROTEIN PHOP"/>
    <property type="match status" value="1"/>
</dbReference>